<evidence type="ECO:0000313" key="12">
    <source>
        <dbReference type="EMBL" id="MDZ5034112.1"/>
    </source>
</evidence>
<dbReference type="PROSITE" id="PS50928">
    <property type="entry name" value="ABC_TM1"/>
    <property type="match status" value="1"/>
</dbReference>
<dbReference type="AlphaFoldDB" id="A0AAW9J2M7"/>
<evidence type="ECO:0000256" key="2">
    <source>
        <dbReference type="ARBA" id="ARBA00009047"/>
    </source>
</evidence>
<keyword evidence="3 9" id="KW-0813">Transport</keyword>
<organism evidence="12 13">
    <name type="scientific">Clostridium perfringens</name>
    <dbReference type="NCBI Taxonomy" id="1502"/>
    <lineage>
        <taxon>Bacteria</taxon>
        <taxon>Bacillati</taxon>
        <taxon>Bacillota</taxon>
        <taxon>Clostridia</taxon>
        <taxon>Eubacteriales</taxon>
        <taxon>Clostridiaceae</taxon>
        <taxon>Clostridium</taxon>
    </lineage>
</organism>
<dbReference type="Proteomes" id="UP001289066">
    <property type="component" value="Unassembled WGS sequence"/>
</dbReference>
<comment type="similarity">
    <text evidence="2 10">Belongs to the binding-protein-dependent transport system permease family. MalFG subfamily.</text>
</comment>
<comment type="caution">
    <text evidence="10">Lacks conserved residue(s) required for the propagation of feature annotation.</text>
</comment>
<evidence type="ECO:0000259" key="11">
    <source>
        <dbReference type="PROSITE" id="PS50928"/>
    </source>
</evidence>
<proteinExistence type="inferred from homology"/>
<feature type="domain" description="ABC transmembrane type-1" evidence="11">
    <location>
        <begin position="23"/>
        <end position="245"/>
    </location>
</feature>
<evidence type="ECO:0000256" key="4">
    <source>
        <dbReference type="ARBA" id="ARBA00022475"/>
    </source>
</evidence>
<evidence type="ECO:0000256" key="9">
    <source>
        <dbReference type="RuleBase" id="RU363032"/>
    </source>
</evidence>
<keyword evidence="7 9" id="KW-1133">Transmembrane helix</keyword>
<dbReference type="Gene3D" id="1.10.3720.10">
    <property type="entry name" value="MetI-like"/>
    <property type="match status" value="1"/>
</dbReference>
<dbReference type="EMBL" id="WNVG01000231">
    <property type="protein sequence ID" value="MDZ5034112.1"/>
    <property type="molecule type" value="Genomic_DNA"/>
</dbReference>
<comment type="subcellular location">
    <subcellularLocation>
        <location evidence="1 9">Cell membrane</location>
        <topology evidence="1 9">Multi-pass membrane protein</topology>
    </subcellularLocation>
</comment>
<keyword evidence="6 9" id="KW-0812">Transmembrane</keyword>
<name>A0AAW9J2M7_CLOPF</name>
<dbReference type="Pfam" id="PF00528">
    <property type="entry name" value="BPD_transp_1"/>
    <property type="match status" value="1"/>
</dbReference>
<evidence type="ECO:0000313" key="13">
    <source>
        <dbReference type="Proteomes" id="UP001289066"/>
    </source>
</evidence>
<keyword evidence="8 9" id="KW-0472">Membrane</keyword>
<keyword evidence="5 10" id="KW-0762">Sugar transport</keyword>
<dbReference type="GO" id="GO:1990060">
    <property type="term" value="C:maltose transport complex"/>
    <property type="evidence" value="ECO:0007669"/>
    <property type="project" value="TreeGrafter"/>
</dbReference>
<evidence type="ECO:0000256" key="6">
    <source>
        <dbReference type="ARBA" id="ARBA00022692"/>
    </source>
</evidence>
<dbReference type="GO" id="GO:0015423">
    <property type="term" value="F:ABC-type maltose transporter activity"/>
    <property type="evidence" value="ECO:0007669"/>
    <property type="project" value="TreeGrafter"/>
</dbReference>
<dbReference type="InterPro" id="IPR035906">
    <property type="entry name" value="MetI-like_sf"/>
</dbReference>
<sequence length="256" mass="27767">FVGLKNFKDVLTGPLKEVFLPVFAWTFICATLITLGCFAVGLIFALVLSNKNMKEASLYKAFLVVPWALPGAIVIVSFSGLLNSQYGAVNQILMQLHIINEPIMWLTQVGPARLAVVLISIWLGFPYMMNVCIGALSAIPETYYEAADIDGANGFQKFFKITLPSLATTAFPLLMGSWSFNFGGFSAAFLLLSGGPVRPDTPFAGYTDMLGSAAYKMTTQFGRFDLGAALSIIMFFIVGTIAFIQMRASGQCKEAD</sequence>
<feature type="non-terminal residue" evidence="12">
    <location>
        <position position="1"/>
    </location>
</feature>
<protein>
    <recommendedName>
        <fullName evidence="10">Maltose/maltodextrin transport system permease protein</fullName>
    </recommendedName>
</protein>
<feature type="transmembrane region" description="Helical" evidence="9">
    <location>
        <begin position="226"/>
        <end position="244"/>
    </location>
</feature>
<feature type="transmembrane region" description="Helical" evidence="9">
    <location>
        <begin position="102"/>
        <end position="125"/>
    </location>
</feature>
<evidence type="ECO:0000256" key="3">
    <source>
        <dbReference type="ARBA" id="ARBA00022448"/>
    </source>
</evidence>
<dbReference type="PANTHER" id="PTHR47314">
    <property type="entry name" value="MALTOSE/MALTODEXTRIN TRANSPORT SYSTEM PERMEASE PROTEIN MALF"/>
    <property type="match status" value="1"/>
</dbReference>
<evidence type="ECO:0000256" key="5">
    <source>
        <dbReference type="ARBA" id="ARBA00022597"/>
    </source>
</evidence>
<comment type="function">
    <text evidence="10">Part of the ABC transporter complex MalEFGK involved in maltose/maltodextrin import. Probably responsible for the translocation of the substrate across the membrane.</text>
</comment>
<evidence type="ECO:0000256" key="7">
    <source>
        <dbReference type="ARBA" id="ARBA00022989"/>
    </source>
</evidence>
<evidence type="ECO:0000256" key="1">
    <source>
        <dbReference type="ARBA" id="ARBA00004651"/>
    </source>
</evidence>
<feature type="transmembrane region" description="Helical" evidence="9">
    <location>
        <begin position="61"/>
        <end position="82"/>
    </location>
</feature>
<dbReference type="PANTHER" id="PTHR47314:SF1">
    <property type="entry name" value="MALTOSE_MALTODEXTRIN TRANSPORT SYSTEM PERMEASE PROTEIN MALF"/>
    <property type="match status" value="1"/>
</dbReference>
<reference evidence="12" key="1">
    <citation type="submission" date="2019-11" db="EMBL/GenBank/DDBJ databases">
        <title>Characterization of Clostridium perfringens isolates from swine manure treated agricultural soils.</title>
        <authorList>
            <person name="Wushke S.T."/>
        </authorList>
    </citation>
    <scope>NUCLEOTIDE SEQUENCE</scope>
    <source>
        <strain evidence="12">X15</strain>
    </source>
</reference>
<dbReference type="InterPro" id="IPR000515">
    <property type="entry name" value="MetI-like"/>
</dbReference>
<dbReference type="CDD" id="cd06261">
    <property type="entry name" value="TM_PBP2"/>
    <property type="match status" value="1"/>
</dbReference>
<feature type="transmembrane region" description="Helical" evidence="9">
    <location>
        <begin position="166"/>
        <end position="192"/>
    </location>
</feature>
<accession>A0AAW9J2M7</accession>
<comment type="caution">
    <text evidence="12">The sequence shown here is derived from an EMBL/GenBank/DDBJ whole genome shotgun (WGS) entry which is preliminary data.</text>
</comment>
<gene>
    <name evidence="12" type="ORF">GNF81_15425</name>
</gene>
<feature type="transmembrane region" description="Helical" evidence="9">
    <location>
        <begin position="22"/>
        <end position="49"/>
    </location>
</feature>
<dbReference type="SUPFAM" id="SSF161098">
    <property type="entry name" value="MetI-like"/>
    <property type="match status" value="1"/>
</dbReference>
<dbReference type="GO" id="GO:0042956">
    <property type="term" value="P:maltodextrin transmembrane transport"/>
    <property type="evidence" value="ECO:0007669"/>
    <property type="project" value="TreeGrafter"/>
</dbReference>
<evidence type="ECO:0000256" key="8">
    <source>
        <dbReference type="ARBA" id="ARBA00023136"/>
    </source>
</evidence>
<evidence type="ECO:0000256" key="10">
    <source>
        <dbReference type="RuleBase" id="RU367050"/>
    </source>
</evidence>
<keyword evidence="4 10" id="KW-1003">Cell membrane</keyword>
<dbReference type="RefSeq" id="WP_322412625.1">
    <property type="nucleotide sequence ID" value="NZ_WNVG01000231.1"/>
</dbReference>